<comment type="catalytic activity">
    <reaction evidence="10">
        <text>2 nitric oxide + NADH + 2 O2 = 2 nitrate + NAD(+) + H(+)</text>
        <dbReference type="Rhea" id="RHEA:19469"/>
        <dbReference type="ChEBI" id="CHEBI:15378"/>
        <dbReference type="ChEBI" id="CHEBI:15379"/>
        <dbReference type="ChEBI" id="CHEBI:16480"/>
        <dbReference type="ChEBI" id="CHEBI:17632"/>
        <dbReference type="ChEBI" id="CHEBI:57540"/>
        <dbReference type="ChEBI" id="CHEBI:57945"/>
        <dbReference type="EC" id="1.14.12.17"/>
    </reaction>
</comment>
<evidence type="ECO:0000259" key="14">
    <source>
        <dbReference type="PROSITE" id="PS51384"/>
    </source>
</evidence>
<dbReference type="Gene3D" id="2.40.30.10">
    <property type="entry name" value="Translation factors"/>
    <property type="match status" value="1"/>
</dbReference>
<keyword evidence="6" id="KW-0479">Metal-binding</keyword>
<dbReference type="SUPFAM" id="SSF52343">
    <property type="entry name" value="Ferredoxin reductase-like, C-terminal NADP-linked domain"/>
    <property type="match status" value="1"/>
</dbReference>
<dbReference type="EMBL" id="JBIWXY010000001">
    <property type="protein sequence ID" value="MFJ5445899.1"/>
    <property type="molecule type" value="Genomic_DNA"/>
</dbReference>
<keyword evidence="16" id="KW-1185">Reference proteome</keyword>
<dbReference type="PANTHER" id="PTHR43396">
    <property type="entry name" value="FLAVOHEMOPROTEIN"/>
    <property type="match status" value="1"/>
</dbReference>
<dbReference type="NCBIfam" id="NF009805">
    <property type="entry name" value="PRK13289.1"/>
    <property type="match status" value="1"/>
</dbReference>
<dbReference type="InterPro" id="IPR039261">
    <property type="entry name" value="FNR_nucleotide-bd"/>
</dbReference>
<proteinExistence type="inferred from homology"/>
<dbReference type="Pfam" id="PF00042">
    <property type="entry name" value="Globin"/>
    <property type="match status" value="1"/>
</dbReference>
<keyword evidence="3" id="KW-0216">Detoxification</keyword>
<evidence type="ECO:0000313" key="16">
    <source>
        <dbReference type="Proteomes" id="UP001617669"/>
    </source>
</evidence>
<dbReference type="Gene3D" id="3.40.50.80">
    <property type="entry name" value="Nucleotide-binding domain of ferredoxin-NADP reductase (FNR) module"/>
    <property type="match status" value="1"/>
</dbReference>
<dbReference type="InterPro" id="IPR017938">
    <property type="entry name" value="Riboflavin_synthase-like_b-brl"/>
</dbReference>
<feature type="domain" description="Globin" evidence="13">
    <location>
        <begin position="1"/>
        <end position="138"/>
    </location>
</feature>
<evidence type="ECO:0000256" key="1">
    <source>
        <dbReference type="ARBA" id="ARBA00006401"/>
    </source>
</evidence>
<keyword evidence="8" id="KW-0520">NAD</keyword>
<evidence type="ECO:0000256" key="7">
    <source>
        <dbReference type="ARBA" id="ARBA00023004"/>
    </source>
</evidence>
<evidence type="ECO:0000256" key="9">
    <source>
        <dbReference type="ARBA" id="ARBA00025094"/>
    </source>
</evidence>
<evidence type="ECO:0000313" key="15">
    <source>
        <dbReference type="EMBL" id="MFJ5445899.1"/>
    </source>
</evidence>
<dbReference type="SUPFAM" id="SSF63380">
    <property type="entry name" value="Riboflavin synthase domain-like"/>
    <property type="match status" value="1"/>
</dbReference>
<evidence type="ECO:0000256" key="8">
    <source>
        <dbReference type="ARBA" id="ARBA00023027"/>
    </source>
</evidence>
<dbReference type="RefSeq" id="WP_400880844.1">
    <property type="nucleotide sequence ID" value="NZ_JBIWXY010000001.1"/>
</dbReference>
<keyword evidence="5 12" id="KW-0561">Oxygen transport</keyword>
<dbReference type="SUPFAM" id="SSF46458">
    <property type="entry name" value="Globin-like"/>
    <property type="match status" value="1"/>
</dbReference>
<organism evidence="15 16">
    <name type="scientific">Methylobacillus methanolivorans</name>
    <dbReference type="NCBI Taxonomy" id="1848927"/>
    <lineage>
        <taxon>Bacteria</taxon>
        <taxon>Pseudomonadati</taxon>
        <taxon>Pseudomonadota</taxon>
        <taxon>Betaproteobacteria</taxon>
        <taxon>Nitrosomonadales</taxon>
        <taxon>Methylophilaceae</taxon>
        <taxon>Methylobacillus</taxon>
    </lineage>
</organism>
<dbReference type="InterPro" id="IPR009050">
    <property type="entry name" value="Globin-like_sf"/>
</dbReference>
<keyword evidence="12" id="KW-0813">Transport</keyword>
<evidence type="ECO:0000256" key="6">
    <source>
        <dbReference type="ARBA" id="ARBA00022723"/>
    </source>
</evidence>
<reference evidence="15 16" key="1">
    <citation type="submission" date="2024-11" db="EMBL/GenBank/DDBJ databases">
        <authorList>
            <person name="Kaparullina E.N."/>
            <person name="Delegan Y.A."/>
            <person name="Doronina N.V."/>
        </authorList>
    </citation>
    <scope>NUCLEOTIDE SEQUENCE [LARGE SCALE GENOMIC DNA]</scope>
    <source>
        <strain evidence="15 16">7sh_L</strain>
    </source>
</reference>
<dbReference type="Gene3D" id="1.10.490.10">
    <property type="entry name" value="Globins"/>
    <property type="match status" value="1"/>
</dbReference>
<comment type="catalytic activity">
    <reaction evidence="11">
        <text>2 nitric oxide + NADPH + 2 O2 = 2 nitrate + NADP(+) + H(+)</text>
        <dbReference type="Rhea" id="RHEA:19465"/>
        <dbReference type="ChEBI" id="CHEBI:15378"/>
        <dbReference type="ChEBI" id="CHEBI:15379"/>
        <dbReference type="ChEBI" id="CHEBI:16480"/>
        <dbReference type="ChEBI" id="CHEBI:17632"/>
        <dbReference type="ChEBI" id="CHEBI:57783"/>
        <dbReference type="ChEBI" id="CHEBI:58349"/>
        <dbReference type="EC" id="1.14.12.17"/>
    </reaction>
</comment>
<comment type="function">
    <text evidence="9">Is involved in NO detoxification in an aerobic process, termed nitric oxide dioxygenase (NOD) reaction that utilizes O(2) and NAD(P)H to convert NO to nitrate, which protects the bacterium from various noxious nitrogen compounds. Therefore, plays a central role in the inducible response to nitrosative stress.</text>
</comment>
<comment type="similarity">
    <text evidence="12">Belongs to the globin family.</text>
</comment>
<sequence>MLSATARPYIEASVPVLREHGLTITKAFYQNMLGSHPELQNLFNMGNQASGVQQQSLASAVFAYAANIDNPAALAPVVKRIVHKHAAVGIKPEHYPIVGEHLLGAIKQVLGDAATDELLAAWGEAYWLLANLLIEEEKTLYATTATTAGALMPLKVARKVFESEHIVSIYLQHPDGRKPGDFLPGQYVSVEMQFDEGRSKQLRQYSLSDSTAAPWWRISIKREQDAGKPQGRLSNWLHDEVEVGDLLQVTPAFGDFVLDPVASEQPLILLSAGIGITPMLSMLNTVRDLAPQRPVFFAHAARSPAWQSHALDLQEAKSRMSSLSTALFYETLEGAHGGIGGVHQGLMDITTLWPQALKTADIYMCGPLGFMQAQRSQLLDAGVDPQRIHREVFGPDLLDHLL</sequence>
<evidence type="ECO:0000256" key="5">
    <source>
        <dbReference type="ARBA" id="ARBA00022621"/>
    </source>
</evidence>
<dbReference type="PROSITE" id="PS01033">
    <property type="entry name" value="GLOBIN"/>
    <property type="match status" value="1"/>
</dbReference>
<accession>A0ABW8GL75</accession>
<name>A0ABW8GL75_9PROT</name>
<dbReference type="InterPro" id="IPR017927">
    <property type="entry name" value="FAD-bd_FR_type"/>
</dbReference>
<evidence type="ECO:0000256" key="4">
    <source>
        <dbReference type="ARBA" id="ARBA00022617"/>
    </source>
</evidence>
<dbReference type="GO" id="GO:0008941">
    <property type="term" value="F:nitric oxide dioxygenase NAD(P)H activity"/>
    <property type="evidence" value="ECO:0007669"/>
    <property type="project" value="UniProtKB-EC"/>
</dbReference>
<dbReference type="Proteomes" id="UP001617669">
    <property type="component" value="Unassembled WGS sequence"/>
</dbReference>
<evidence type="ECO:0000256" key="10">
    <source>
        <dbReference type="ARBA" id="ARBA00048649"/>
    </source>
</evidence>
<dbReference type="PROSITE" id="PS51384">
    <property type="entry name" value="FAD_FR"/>
    <property type="match status" value="1"/>
</dbReference>
<dbReference type="PANTHER" id="PTHR43396:SF3">
    <property type="entry name" value="FLAVOHEMOPROTEIN"/>
    <property type="match status" value="1"/>
</dbReference>
<dbReference type="CDD" id="cd06184">
    <property type="entry name" value="flavohem_like_fad_nad_binding"/>
    <property type="match status" value="1"/>
</dbReference>
<dbReference type="CDD" id="cd08922">
    <property type="entry name" value="FHb-globin"/>
    <property type="match status" value="1"/>
</dbReference>
<evidence type="ECO:0000256" key="12">
    <source>
        <dbReference type="RuleBase" id="RU000356"/>
    </source>
</evidence>
<keyword evidence="15" id="KW-0560">Oxidoreductase</keyword>
<dbReference type="InterPro" id="IPR001709">
    <property type="entry name" value="Flavoprot_Pyr_Nucl_cyt_Rdtase"/>
</dbReference>
<protein>
    <recommendedName>
        <fullName evidence="2">nitric oxide dioxygenase</fullName>
        <ecNumber evidence="2">1.14.12.17</ecNumber>
    </recommendedName>
</protein>
<dbReference type="Pfam" id="PF00175">
    <property type="entry name" value="NAD_binding_1"/>
    <property type="match status" value="1"/>
</dbReference>
<dbReference type="PRINTS" id="PR00371">
    <property type="entry name" value="FPNCR"/>
</dbReference>
<keyword evidence="4 12" id="KW-0349">Heme</keyword>
<gene>
    <name evidence="15" type="primary">hmpA</name>
    <name evidence="15" type="ORF">ACIKP9_06620</name>
</gene>
<evidence type="ECO:0000256" key="3">
    <source>
        <dbReference type="ARBA" id="ARBA00022575"/>
    </source>
</evidence>
<evidence type="ECO:0000256" key="2">
    <source>
        <dbReference type="ARBA" id="ARBA00012229"/>
    </source>
</evidence>
<dbReference type="InterPro" id="IPR000971">
    <property type="entry name" value="Globin"/>
</dbReference>
<keyword evidence="7" id="KW-0408">Iron</keyword>
<dbReference type="InterPro" id="IPR012292">
    <property type="entry name" value="Globin/Proto"/>
</dbReference>
<evidence type="ECO:0000256" key="11">
    <source>
        <dbReference type="ARBA" id="ARBA00049433"/>
    </source>
</evidence>
<comment type="caution">
    <text evidence="15">The sequence shown here is derived from an EMBL/GenBank/DDBJ whole genome shotgun (WGS) entry which is preliminary data.</text>
</comment>
<dbReference type="EC" id="1.14.12.17" evidence="2"/>
<dbReference type="InterPro" id="IPR001433">
    <property type="entry name" value="OxRdtase_FAD/NAD-bd"/>
</dbReference>
<evidence type="ECO:0000259" key="13">
    <source>
        <dbReference type="PROSITE" id="PS01033"/>
    </source>
</evidence>
<comment type="similarity">
    <text evidence="1">In the C-terminal section; belongs to the flavoprotein pyridine nucleotide cytochrome reductase family.</text>
</comment>
<feature type="domain" description="FAD-binding FR-type" evidence="14">
    <location>
        <begin position="149"/>
        <end position="259"/>
    </location>
</feature>